<dbReference type="PROSITE" id="PS51462">
    <property type="entry name" value="NUDIX"/>
    <property type="match status" value="1"/>
</dbReference>
<keyword evidence="3 6" id="KW-0378">Hydrolase</keyword>
<dbReference type="InterPro" id="IPR050241">
    <property type="entry name" value="NAD-cap_RNA_hydrolase_NudC"/>
</dbReference>
<dbReference type="InterPro" id="IPR000086">
    <property type="entry name" value="NUDIX_hydrolase_dom"/>
</dbReference>
<dbReference type="PANTHER" id="PTHR42904:SF1">
    <property type="entry name" value="NUCLEOSIDE DIPHOSPHATE-LINKED MOIETY X MOTIF 17"/>
    <property type="match status" value="1"/>
</dbReference>
<feature type="domain" description="Nudix hydrolase" evidence="5">
    <location>
        <begin position="28"/>
        <end position="155"/>
    </location>
</feature>
<sequence>MEKWDLYDYDRNKIGKTHTRGEPLPEGCYHIVVHVWIQNDRGKLLLSKRHPNKHYGNLWECTGGSVLTGETSLEGALRETKEELGIELNPESGQLLFSEVRSNHHSDNWLFISNAKLNDLEFQPDEVIDAKWVSKDTYEKMIQKGEIVPTLQNFFSLLSRS</sequence>
<gene>
    <name evidence="6" type="ORF">GCM10011409_32660</name>
</gene>
<dbReference type="Proteomes" id="UP000621492">
    <property type="component" value="Unassembled WGS sequence"/>
</dbReference>
<dbReference type="GO" id="GO:0019677">
    <property type="term" value="P:NAD+ catabolic process"/>
    <property type="evidence" value="ECO:0007669"/>
    <property type="project" value="TreeGrafter"/>
</dbReference>
<dbReference type="GO" id="GO:0046872">
    <property type="term" value="F:metal ion binding"/>
    <property type="evidence" value="ECO:0007669"/>
    <property type="project" value="UniProtKB-KW"/>
</dbReference>
<keyword evidence="2" id="KW-0479">Metal-binding</keyword>
<evidence type="ECO:0000256" key="3">
    <source>
        <dbReference type="ARBA" id="ARBA00022801"/>
    </source>
</evidence>
<keyword evidence="4" id="KW-0460">Magnesium</keyword>
<dbReference type="EMBL" id="BMJD01000031">
    <property type="protein sequence ID" value="GGB52551.1"/>
    <property type="molecule type" value="Genomic_DNA"/>
</dbReference>
<organism evidence="6 7">
    <name type="scientific">Lentibacillus populi</name>
    <dbReference type="NCBI Taxonomy" id="1827502"/>
    <lineage>
        <taxon>Bacteria</taxon>
        <taxon>Bacillati</taxon>
        <taxon>Bacillota</taxon>
        <taxon>Bacilli</taxon>
        <taxon>Bacillales</taxon>
        <taxon>Bacillaceae</taxon>
        <taxon>Lentibacillus</taxon>
    </lineage>
</organism>
<dbReference type="InterPro" id="IPR020084">
    <property type="entry name" value="NUDIX_hydrolase_CS"/>
</dbReference>
<keyword evidence="7" id="KW-1185">Reference proteome</keyword>
<evidence type="ECO:0000313" key="7">
    <source>
        <dbReference type="Proteomes" id="UP000621492"/>
    </source>
</evidence>
<dbReference type="SUPFAM" id="SSF55811">
    <property type="entry name" value="Nudix"/>
    <property type="match status" value="1"/>
</dbReference>
<dbReference type="GO" id="GO:0006742">
    <property type="term" value="P:NADP+ catabolic process"/>
    <property type="evidence" value="ECO:0007669"/>
    <property type="project" value="TreeGrafter"/>
</dbReference>
<comment type="caution">
    <text evidence="6">The sequence shown here is derived from an EMBL/GenBank/DDBJ whole genome shotgun (WGS) entry which is preliminary data.</text>
</comment>
<dbReference type="CDD" id="cd04693">
    <property type="entry name" value="NUDIX_Hydrolase"/>
    <property type="match status" value="1"/>
</dbReference>
<evidence type="ECO:0000259" key="5">
    <source>
        <dbReference type="PROSITE" id="PS51462"/>
    </source>
</evidence>
<evidence type="ECO:0000256" key="1">
    <source>
        <dbReference type="ARBA" id="ARBA00001946"/>
    </source>
</evidence>
<protein>
    <submittedName>
        <fullName evidence="6">NUDIX hydrolase</fullName>
    </submittedName>
</protein>
<dbReference type="GO" id="GO:0005829">
    <property type="term" value="C:cytosol"/>
    <property type="evidence" value="ECO:0007669"/>
    <property type="project" value="TreeGrafter"/>
</dbReference>
<dbReference type="AlphaFoldDB" id="A0A9W5X736"/>
<accession>A0A9W5X736</accession>
<proteinExistence type="predicted"/>
<dbReference type="PANTHER" id="PTHR42904">
    <property type="entry name" value="NUDIX HYDROLASE, NUDC SUBFAMILY"/>
    <property type="match status" value="1"/>
</dbReference>
<name>A0A9W5X736_9BACI</name>
<dbReference type="PROSITE" id="PS00893">
    <property type="entry name" value="NUDIX_BOX"/>
    <property type="match status" value="1"/>
</dbReference>
<dbReference type="RefSeq" id="WP_088051325.1">
    <property type="nucleotide sequence ID" value="NZ_BMJD01000031.1"/>
</dbReference>
<comment type="cofactor">
    <cofactor evidence="1">
        <name>Mg(2+)</name>
        <dbReference type="ChEBI" id="CHEBI:18420"/>
    </cofactor>
</comment>
<dbReference type="GO" id="GO:0035529">
    <property type="term" value="F:NADH pyrophosphatase activity"/>
    <property type="evidence" value="ECO:0007669"/>
    <property type="project" value="TreeGrafter"/>
</dbReference>
<reference evidence="6" key="2">
    <citation type="submission" date="2020-09" db="EMBL/GenBank/DDBJ databases">
        <authorList>
            <person name="Sun Q."/>
            <person name="Zhou Y."/>
        </authorList>
    </citation>
    <scope>NUCLEOTIDE SEQUENCE</scope>
    <source>
        <strain evidence="6">CGMCC 1.15454</strain>
    </source>
</reference>
<evidence type="ECO:0000256" key="2">
    <source>
        <dbReference type="ARBA" id="ARBA00022723"/>
    </source>
</evidence>
<dbReference type="Gene3D" id="3.90.79.10">
    <property type="entry name" value="Nucleoside Triphosphate Pyrophosphohydrolase"/>
    <property type="match status" value="1"/>
</dbReference>
<evidence type="ECO:0000313" key="6">
    <source>
        <dbReference type="EMBL" id="GGB52551.1"/>
    </source>
</evidence>
<dbReference type="InterPro" id="IPR015797">
    <property type="entry name" value="NUDIX_hydrolase-like_dom_sf"/>
</dbReference>
<evidence type="ECO:0000256" key="4">
    <source>
        <dbReference type="ARBA" id="ARBA00022842"/>
    </source>
</evidence>
<reference evidence="6" key="1">
    <citation type="journal article" date="2014" name="Int. J. Syst. Evol. Microbiol.">
        <title>Complete genome sequence of Corynebacterium casei LMG S-19264T (=DSM 44701T), isolated from a smear-ripened cheese.</title>
        <authorList>
            <consortium name="US DOE Joint Genome Institute (JGI-PGF)"/>
            <person name="Walter F."/>
            <person name="Albersmeier A."/>
            <person name="Kalinowski J."/>
            <person name="Ruckert C."/>
        </authorList>
    </citation>
    <scope>NUCLEOTIDE SEQUENCE</scope>
    <source>
        <strain evidence="6">CGMCC 1.15454</strain>
    </source>
</reference>
<dbReference type="Pfam" id="PF00293">
    <property type="entry name" value="NUDIX"/>
    <property type="match status" value="1"/>
</dbReference>